<dbReference type="Proteomes" id="UP001175226">
    <property type="component" value="Unassembled WGS sequence"/>
</dbReference>
<protein>
    <submittedName>
        <fullName evidence="1">Uncharacterized protein</fullName>
    </submittedName>
</protein>
<keyword evidence="2" id="KW-1185">Reference proteome</keyword>
<dbReference type="AlphaFoldDB" id="A0AA39MJF9"/>
<sequence length="212" mass="22569">MLIIQSHSELVLPLPWKSRLINVVVIVGALPINPDPISTEIIPLTLDDHPDWCHRLLTPAFDGAEKMVLTVSPMDAAVVADVPPNGPGPTPANKTVPTLVQQPSLFPHDDIIIAHAVFNVLAPSLQSLYSHSTATPTGIIFLLPPFSRVLDMIALLDFTHNVVTIADALLIDPDPAPAKKKTPPSSLVGNPVQCCHFITPVVESAGGDGTVH</sequence>
<accession>A0AA39MJF9</accession>
<proteinExistence type="predicted"/>
<organism evidence="1 2">
    <name type="scientific">Armillaria borealis</name>
    <dbReference type="NCBI Taxonomy" id="47425"/>
    <lineage>
        <taxon>Eukaryota</taxon>
        <taxon>Fungi</taxon>
        <taxon>Dikarya</taxon>
        <taxon>Basidiomycota</taxon>
        <taxon>Agaricomycotina</taxon>
        <taxon>Agaricomycetes</taxon>
        <taxon>Agaricomycetidae</taxon>
        <taxon>Agaricales</taxon>
        <taxon>Marasmiineae</taxon>
        <taxon>Physalacriaceae</taxon>
        <taxon>Armillaria</taxon>
    </lineage>
</organism>
<name>A0AA39MJF9_9AGAR</name>
<evidence type="ECO:0000313" key="2">
    <source>
        <dbReference type="Proteomes" id="UP001175226"/>
    </source>
</evidence>
<evidence type="ECO:0000313" key="1">
    <source>
        <dbReference type="EMBL" id="KAK0436098.1"/>
    </source>
</evidence>
<reference evidence="1" key="1">
    <citation type="submission" date="2023-06" db="EMBL/GenBank/DDBJ databases">
        <authorList>
            <consortium name="Lawrence Berkeley National Laboratory"/>
            <person name="Ahrendt S."/>
            <person name="Sahu N."/>
            <person name="Indic B."/>
            <person name="Wong-Bajracharya J."/>
            <person name="Merenyi Z."/>
            <person name="Ke H.-M."/>
            <person name="Monk M."/>
            <person name="Kocsube S."/>
            <person name="Drula E."/>
            <person name="Lipzen A."/>
            <person name="Balint B."/>
            <person name="Henrissat B."/>
            <person name="Andreopoulos B."/>
            <person name="Martin F.M."/>
            <person name="Harder C.B."/>
            <person name="Rigling D."/>
            <person name="Ford K.L."/>
            <person name="Foster G.D."/>
            <person name="Pangilinan J."/>
            <person name="Papanicolaou A."/>
            <person name="Barry K."/>
            <person name="LaButti K."/>
            <person name="Viragh M."/>
            <person name="Koriabine M."/>
            <person name="Yan M."/>
            <person name="Riley R."/>
            <person name="Champramary S."/>
            <person name="Plett K.L."/>
            <person name="Tsai I.J."/>
            <person name="Slot J."/>
            <person name="Sipos G."/>
            <person name="Plett J."/>
            <person name="Nagy L.G."/>
            <person name="Grigoriev I.V."/>
        </authorList>
    </citation>
    <scope>NUCLEOTIDE SEQUENCE</scope>
    <source>
        <strain evidence="1">FPL87.14</strain>
    </source>
</reference>
<dbReference type="EMBL" id="JAUEPT010000057">
    <property type="protein sequence ID" value="KAK0436098.1"/>
    <property type="molecule type" value="Genomic_DNA"/>
</dbReference>
<comment type="caution">
    <text evidence="1">The sequence shown here is derived from an EMBL/GenBank/DDBJ whole genome shotgun (WGS) entry which is preliminary data.</text>
</comment>
<gene>
    <name evidence="1" type="ORF">EV421DRAFT_1908173</name>
</gene>